<feature type="compositionally biased region" description="Low complexity" evidence="14">
    <location>
        <begin position="57"/>
        <end position="68"/>
    </location>
</feature>
<dbReference type="FunFam" id="1.20.1160.11:FF:000003">
    <property type="entry name" value="Paired amphipathic helix SIN3-like protein"/>
    <property type="match status" value="1"/>
</dbReference>
<dbReference type="Gene3D" id="1.20.1160.11">
    <property type="entry name" value="Paired amphipathic helix"/>
    <property type="match status" value="3"/>
</dbReference>
<dbReference type="InterPro" id="IPR031693">
    <property type="entry name" value="Sin3_C"/>
</dbReference>
<feature type="compositionally biased region" description="Polar residues" evidence="14">
    <location>
        <begin position="930"/>
        <end position="939"/>
    </location>
</feature>
<dbReference type="STRING" id="91626.A0A0C9MFQ3"/>
<dbReference type="EMBL" id="DF836291">
    <property type="protein sequence ID" value="GAN00753.1"/>
    <property type="molecule type" value="Genomic_DNA"/>
</dbReference>
<evidence type="ECO:0000256" key="6">
    <source>
        <dbReference type="ARBA" id="ARBA00022737"/>
    </source>
</evidence>
<proteinExistence type="inferred from homology"/>
<dbReference type="FunFam" id="1.20.1160.11:FF:000001">
    <property type="entry name" value="Paired amphipathic helix protein Sin3"/>
    <property type="match status" value="1"/>
</dbReference>
<comment type="cofactor">
    <cofactor evidence="1">
        <name>Mn(2+)</name>
        <dbReference type="ChEBI" id="CHEBI:29035"/>
    </cofactor>
</comment>
<evidence type="ECO:0000256" key="12">
    <source>
        <dbReference type="PROSITE-ProRule" id="PRU00810"/>
    </source>
</evidence>
<organism evidence="16">
    <name type="scientific">Mucor ambiguus</name>
    <dbReference type="NCBI Taxonomy" id="91626"/>
    <lineage>
        <taxon>Eukaryota</taxon>
        <taxon>Fungi</taxon>
        <taxon>Fungi incertae sedis</taxon>
        <taxon>Mucoromycota</taxon>
        <taxon>Mucoromycotina</taxon>
        <taxon>Mucoromycetes</taxon>
        <taxon>Mucorales</taxon>
        <taxon>Mucorineae</taxon>
        <taxon>Mucoraceae</taxon>
        <taxon>Mucor</taxon>
    </lineage>
</organism>
<dbReference type="PANTHER" id="PTHR43763">
    <property type="entry name" value="XAA-PRO AMINOPEPTIDASE 1"/>
    <property type="match status" value="1"/>
</dbReference>
<dbReference type="SUPFAM" id="SSF53092">
    <property type="entry name" value="Creatinase/prolidase N-terminal domain"/>
    <property type="match status" value="1"/>
</dbReference>
<accession>A0A0C9MFQ3</accession>
<keyword evidence="5 13" id="KW-0479">Metal-binding</keyword>
<feature type="region of interest" description="Disordered" evidence="14">
    <location>
        <begin position="284"/>
        <end position="377"/>
    </location>
</feature>
<dbReference type="FunFam" id="3.90.230.10:FF:000007">
    <property type="entry name" value="Xaa-Pro aminopeptidase P"/>
    <property type="match status" value="1"/>
</dbReference>
<keyword evidence="11 12" id="KW-0539">Nucleus</keyword>
<feature type="region of interest" description="Disordered" evidence="14">
    <location>
        <begin position="897"/>
        <end position="967"/>
    </location>
</feature>
<evidence type="ECO:0000256" key="9">
    <source>
        <dbReference type="ARBA" id="ARBA00023163"/>
    </source>
</evidence>
<keyword evidence="8" id="KW-0805">Transcription regulation</keyword>
<keyword evidence="10" id="KW-0464">Manganese</keyword>
<evidence type="ECO:0000256" key="2">
    <source>
        <dbReference type="ARBA" id="ARBA00004123"/>
    </source>
</evidence>
<dbReference type="GO" id="GO:0033698">
    <property type="term" value="C:Rpd3L complex"/>
    <property type="evidence" value="ECO:0007669"/>
    <property type="project" value="UniProtKB-ARBA"/>
</dbReference>
<dbReference type="InterPro" id="IPR001131">
    <property type="entry name" value="Peptidase_M24B_aminopep-P_CS"/>
</dbReference>
<sequence length="1912" mass="215353">MPLDPPSSSSPTRPLVNTETPAHSTAEPFVSSYNSPSAARPTTPVESSPYAPNSVHATTTTTTTAATTSANVQPVDQPSYHMRRTSETPPPPQLPLLQSSHSPNYSRPRTPVDTAPSSTAVPESLNNSMSPNNASAPSPHHSVPPTIAKSPSTSTTTVAPPSSNSSSGYRPLNVKDALTYLDQVKMKFADQAKVYNRFLDIMKEFKSQAIDTPGVIERVSTLFRGHPALISGFNTFLPPGYRIECSTDAYARDIIKVTTPTGTTSTTSGEPLNLHSENPATLYYSHQQQQQQQRSPAPTQGYLNSGYRNGGGSLPPIATYHPLHHSQRSSVPPASSSSTAMPSSQSTHAHRSSSPPPPLSAATPSNSNSGDDHGTRRAPVEFNHAINYVNKIKNRFSNDPETYKQFLEILQTYQKEQKPIQEVYAQVQTLFNGATDLLAEFKQFLPDTSQQQQAPTIESITPTTNIKKTNKKQRAVALPPKQKKAKLQHHHHSNAGGSIASIANRMDHHTITSDIRRSPLVLPPSAAPVDGPIISAVEAEFFDRVKKHIGNKQTYLSFLRVLNLFTQQVLDANQLIDRCESYLSGNKELYHQLKKLVGYDGKDRIIENVPLVPSKMDYGAAYEYGPSYRSVPKHWQSQKCSGRDTLCWEVLNDEYVSHPTWASEDGGFIASKKNVFEEALHRVEEERYHYDLDIEANLNTISLLEPISKKIALMTDEEKSNFKLSPGLGGPSKAIYQRVLKKIYGNETGAEVIDMLHNNPAHAVPVVLKRLKQRDEEWRRLQREWNKVWREIESKNYYKALDYQGVIFKTNDKKNMSIKQLVSEIEAIHHDQTETQEPQLKYQFKNKKVFKDVTRVLYSYFERQTAYGHEDCAVMKAFIEMFLPVFFNVPDVLPEKEPSQNTILDDEDEDVDDAVDEDDVDEDDEDNDTQHSYDSSTDSRSTKRGANYARRNGRRSPQHKPNDEDHQKLLKDVLTKKLKSITEAKATSESRIQQLPAEEEEEEDTTMEHSDREQKIYNLFGNTTFYCFFRLFQVCYDRLYQMKQLDRAYRTNGSEAKAITKAALDLHVASKDYSGVHMDFKRGYYQALLKLIDRYFDDAFDQTMFEECTRYIFGNKAYVLFTIDKLMQSIMRQLHQIVTDMKAQKILSFFKKNHEHEKSTPELIQAYRSEVTDALGQDDKLYNLAFDTLTRTLYIQLLQKQDRTFGLNDMDLYTDYVAHYTNWDVDTPGIERKALSKRFLSRNIAHQSDTGFTVRSSLEYKICRSTYHLFYVTGEDAFVRWTSSQQPTALNNSTVSKNLAWKSWLEKGKDTAELKALRALFQSEKQPIDAFLIPSEDAHQSEYGAECDQRRQWISGFNGSAGFAVVSNLEAALFTDGRYFLQASEQLDENWTLMKQGLPGVPTWQEYLVSRLPSGSRIGLDASLTTVADAHDLKERLQTVHSELVPVERNLVDIAWGSQRPSAPHDKVFVHAVEFAGESHQDKLSKLVQHLKEKDQFGVIVSALDEIAWLFNLRGSDVDCNPVFYAYAVITQKQATLYINPEKLTAAVREHLQGVELKPYDAIFDDLRQFKSTLTTSHQKFLIDGNTSLAIEEAVGAEFVVDERSFINDAKAIKNERELKGMRDCHVRDGAALVQYFAWLEKQLAAGKQLDEVEAADHLEKLRASQQDYVGLSFPTISSTGANGAIIHYEPERGNCKVIDPSQIYLCDSGAQYKDGTTDVTRTLHFGTPTDYEKACFTAVLQGHIALDMAVFPTGTTGYLLDPFARMPLWKQGLDYRHGTGHGVGSFLNVHEGPHGIGVRAPYNNTPLAAGMTVTDEPGYYEDGKFGIRIENVLIIRKQQTANNFGDRGYLGFEHVTMAPIGMNLINASLLSPAEKKWVNDYHQECLDKLTPLISSDPDAVAWLAKETRPLL</sequence>
<dbReference type="OrthoDB" id="10265969at2759"/>
<dbReference type="Pfam" id="PF08295">
    <property type="entry name" value="Sin3_corepress"/>
    <property type="match status" value="1"/>
</dbReference>
<dbReference type="CDD" id="cd01085">
    <property type="entry name" value="APP"/>
    <property type="match status" value="1"/>
</dbReference>
<dbReference type="SMART" id="SM00761">
    <property type="entry name" value="HDAC_interact"/>
    <property type="match status" value="1"/>
</dbReference>
<evidence type="ECO:0000256" key="14">
    <source>
        <dbReference type="SAM" id="MobiDB-lite"/>
    </source>
</evidence>
<dbReference type="InterPro" id="IPR050422">
    <property type="entry name" value="X-Pro_aminopeptidase_P"/>
</dbReference>
<evidence type="ECO:0000256" key="1">
    <source>
        <dbReference type="ARBA" id="ARBA00001936"/>
    </source>
</evidence>
<feature type="domain" description="Histone deacetylase interacting" evidence="15">
    <location>
        <begin position="621"/>
        <end position="721"/>
    </location>
</feature>
<dbReference type="Pfam" id="PF02671">
    <property type="entry name" value="PAH"/>
    <property type="match status" value="3"/>
</dbReference>
<feature type="region of interest" description="Disordered" evidence="14">
    <location>
        <begin position="469"/>
        <end position="495"/>
    </location>
</feature>
<keyword evidence="4" id="KW-0678">Repressor</keyword>
<feature type="compositionally biased region" description="Basic residues" evidence="14">
    <location>
        <begin position="481"/>
        <end position="493"/>
    </location>
</feature>
<keyword evidence="16" id="KW-0645">Protease</keyword>
<feature type="compositionally biased region" description="Acidic residues" evidence="14">
    <location>
        <begin position="904"/>
        <end position="927"/>
    </location>
</feature>
<dbReference type="GO" id="GO:0010628">
    <property type="term" value="P:positive regulation of gene expression"/>
    <property type="evidence" value="ECO:0007669"/>
    <property type="project" value="UniProtKB-ARBA"/>
</dbReference>
<reference evidence="16" key="1">
    <citation type="submission" date="2014-09" db="EMBL/GenBank/DDBJ databases">
        <title>Draft genome sequence of an oleaginous Mucoromycotina fungus Mucor ambiguus NBRC6742.</title>
        <authorList>
            <person name="Takeda I."/>
            <person name="Yamane N."/>
            <person name="Morita T."/>
            <person name="Tamano K."/>
            <person name="Machida M."/>
            <person name="Baker S."/>
            <person name="Koike H."/>
        </authorList>
    </citation>
    <scope>NUCLEOTIDE SEQUENCE</scope>
    <source>
        <strain evidence="16">NBRC 6742</strain>
    </source>
</reference>
<dbReference type="Pfam" id="PF16188">
    <property type="entry name" value="Peptidase_M24_C"/>
    <property type="match status" value="1"/>
</dbReference>
<comment type="subcellular location">
    <subcellularLocation>
        <location evidence="2 12">Nucleus</location>
    </subcellularLocation>
</comment>
<evidence type="ECO:0000256" key="11">
    <source>
        <dbReference type="ARBA" id="ARBA00023242"/>
    </source>
</evidence>
<evidence type="ECO:0000256" key="8">
    <source>
        <dbReference type="ARBA" id="ARBA00023015"/>
    </source>
</evidence>
<dbReference type="PROSITE" id="PS51477">
    <property type="entry name" value="PAH"/>
    <property type="match status" value="2"/>
</dbReference>
<dbReference type="Proteomes" id="UP000053815">
    <property type="component" value="Unassembled WGS sequence"/>
</dbReference>
<dbReference type="Gene3D" id="3.40.350.10">
    <property type="entry name" value="Creatinase/prolidase N-terminal domain"/>
    <property type="match status" value="2"/>
</dbReference>
<dbReference type="PANTHER" id="PTHR43763:SF6">
    <property type="entry name" value="XAA-PRO AMINOPEPTIDASE 1"/>
    <property type="match status" value="1"/>
</dbReference>
<dbReference type="GO" id="GO:0070006">
    <property type="term" value="F:metalloaminopeptidase activity"/>
    <property type="evidence" value="ECO:0007669"/>
    <property type="project" value="InterPro"/>
</dbReference>
<dbReference type="SUPFAM" id="SSF47762">
    <property type="entry name" value="PAH2 domain"/>
    <property type="match status" value="3"/>
</dbReference>
<feature type="compositionally biased region" description="Low complexity" evidence="14">
    <location>
        <begin position="124"/>
        <end position="167"/>
    </location>
</feature>
<dbReference type="InterPro" id="IPR036005">
    <property type="entry name" value="Creatinase/aminopeptidase-like"/>
</dbReference>
<feature type="region of interest" description="Disordered" evidence="14">
    <location>
        <begin position="1"/>
        <end position="171"/>
    </location>
</feature>
<dbReference type="InterPro" id="IPR032416">
    <property type="entry name" value="Peptidase_M24_C"/>
</dbReference>
<dbReference type="FunFam" id="1.20.1160.11:FF:000002">
    <property type="entry name" value="Paired amphipathic helix protein SIN3"/>
    <property type="match status" value="1"/>
</dbReference>
<feature type="compositionally biased region" description="Polar residues" evidence="14">
    <location>
        <begin position="1"/>
        <end position="23"/>
    </location>
</feature>
<dbReference type="SUPFAM" id="SSF55920">
    <property type="entry name" value="Creatinase/aminopeptidase"/>
    <property type="match status" value="1"/>
</dbReference>
<dbReference type="InterPro" id="IPR036600">
    <property type="entry name" value="PAH_sf"/>
</dbReference>
<evidence type="ECO:0000256" key="4">
    <source>
        <dbReference type="ARBA" id="ARBA00022491"/>
    </source>
</evidence>
<keyword evidence="7" id="KW-0378">Hydrolase</keyword>
<comment type="similarity">
    <text evidence="3 13">Belongs to the peptidase M24B family.</text>
</comment>
<dbReference type="GO" id="GO:0046872">
    <property type="term" value="F:metal ion binding"/>
    <property type="evidence" value="ECO:0007669"/>
    <property type="project" value="UniProtKB-KW"/>
</dbReference>
<dbReference type="PROSITE" id="PS00491">
    <property type="entry name" value="PROLINE_PEPTIDASE"/>
    <property type="match status" value="1"/>
</dbReference>
<dbReference type="Pfam" id="PF00557">
    <property type="entry name" value="Peptidase_M24"/>
    <property type="match status" value="1"/>
</dbReference>
<dbReference type="InterPro" id="IPR033740">
    <property type="entry name" value="Pept_M24B"/>
</dbReference>
<feature type="region of interest" description="Disordered" evidence="14">
    <location>
        <begin position="984"/>
        <end position="1011"/>
    </location>
</feature>
<feature type="compositionally biased region" description="Low complexity" evidence="14">
    <location>
        <begin position="328"/>
        <end position="347"/>
    </location>
</feature>
<dbReference type="Gene3D" id="3.90.230.10">
    <property type="entry name" value="Creatinase/methionine aminopeptidase superfamily"/>
    <property type="match status" value="1"/>
</dbReference>
<dbReference type="Pfam" id="PF01321">
    <property type="entry name" value="Creatinase_N"/>
    <property type="match status" value="1"/>
</dbReference>
<evidence type="ECO:0000313" key="17">
    <source>
        <dbReference type="Proteomes" id="UP000053815"/>
    </source>
</evidence>
<keyword evidence="16" id="KW-0031">Aminopeptidase</keyword>
<dbReference type="InterPro" id="IPR000994">
    <property type="entry name" value="Pept_M24"/>
</dbReference>
<dbReference type="Pfam" id="PF16879">
    <property type="entry name" value="Sin3a_C"/>
    <property type="match status" value="1"/>
</dbReference>
<gene>
    <name evidence="16" type="ORF">MAM1_0002d00175</name>
</gene>
<dbReference type="GO" id="GO:0005737">
    <property type="term" value="C:cytoplasm"/>
    <property type="evidence" value="ECO:0007669"/>
    <property type="project" value="UniProtKB-ARBA"/>
</dbReference>
<feature type="compositionally biased region" description="Polar residues" evidence="14">
    <location>
        <begin position="294"/>
        <end position="307"/>
    </location>
</feature>
<dbReference type="InterPro" id="IPR000587">
    <property type="entry name" value="Creatinase_N"/>
</dbReference>
<evidence type="ECO:0000256" key="10">
    <source>
        <dbReference type="ARBA" id="ARBA00023211"/>
    </source>
</evidence>
<dbReference type="InterPro" id="IPR029149">
    <property type="entry name" value="Creatin/AminoP/Spt16_N"/>
</dbReference>
<dbReference type="InterPro" id="IPR013194">
    <property type="entry name" value="HDAC_interact_dom"/>
</dbReference>
<evidence type="ECO:0000313" key="16">
    <source>
        <dbReference type="EMBL" id="GAN00753.1"/>
    </source>
</evidence>
<evidence type="ECO:0000256" key="13">
    <source>
        <dbReference type="RuleBase" id="RU000590"/>
    </source>
</evidence>
<evidence type="ECO:0000256" key="5">
    <source>
        <dbReference type="ARBA" id="ARBA00022723"/>
    </source>
</evidence>
<dbReference type="InterPro" id="IPR003822">
    <property type="entry name" value="PAH"/>
</dbReference>
<keyword evidence="9" id="KW-0804">Transcription</keyword>
<protein>
    <submittedName>
        <fullName evidence="16">Creatinase/aminopeptidase</fullName>
    </submittedName>
</protein>
<feature type="compositionally biased region" description="Low complexity" evidence="14">
    <location>
        <begin position="360"/>
        <end position="369"/>
    </location>
</feature>
<dbReference type="FunFam" id="3.40.350.10:FF:000003">
    <property type="entry name" value="Xaa-pro aminopeptidase P"/>
    <property type="match status" value="1"/>
</dbReference>
<keyword evidence="17" id="KW-1185">Reference proteome</keyword>
<evidence type="ECO:0000256" key="3">
    <source>
        <dbReference type="ARBA" id="ARBA00008766"/>
    </source>
</evidence>
<name>A0A0C9MFQ3_9FUNG</name>
<evidence type="ECO:0000256" key="7">
    <source>
        <dbReference type="ARBA" id="ARBA00022801"/>
    </source>
</evidence>
<keyword evidence="6" id="KW-0677">Repeat</keyword>
<dbReference type="Pfam" id="PF16189">
    <property type="entry name" value="Creatinase_N_2"/>
    <property type="match status" value="1"/>
</dbReference>
<evidence type="ECO:0000259" key="15">
    <source>
        <dbReference type="SMART" id="SM00761"/>
    </source>
</evidence>
<dbReference type="GO" id="GO:0006355">
    <property type="term" value="P:regulation of DNA-templated transcription"/>
    <property type="evidence" value="ECO:0007669"/>
    <property type="project" value="InterPro"/>
</dbReference>